<dbReference type="PANTHER" id="PTHR43527">
    <property type="entry name" value="4-DIPHOSPHOCYTIDYL-2-C-METHYL-D-ERYTHRITOL KINASE, CHLOROPLASTIC"/>
    <property type="match status" value="1"/>
</dbReference>
<name>A0A6J6ECF3_9ZZZZ</name>
<keyword evidence="6" id="KW-0067">ATP-binding</keyword>
<dbReference type="GO" id="GO:0016114">
    <property type="term" value="P:terpenoid biosynthetic process"/>
    <property type="evidence" value="ECO:0007669"/>
    <property type="project" value="InterPro"/>
</dbReference>
<evidence type="ECO:0000256" key="1">
    <source>
        <dbReference type="ARBA" id="ARBA00009684"/>
    </source>
</evidence>
<reference evidence="10" key="1">
    <citation type="submission" date="2020-05" db="EMBL/GenBank/DDBJ databases">
        <authorList>
            <person name="Chiriac C."/>
            <person name="Salcher M."/>
            <person name="Ghai R."/>
            <person name="Kavagutti S V."/>
        </authorList>
    </citation>
    <scope>NUCLEOTIDE SEQUENCE</scope>
</reference>
<dbReference type="InterPro" id="IPR014721">
    <property type="entry name" value="Ribsml_uS5_D2-typ_fold_subgr"/>
</dbReference>
<dbReference type="PANTHER" id="PTHR43527:SF2">
    <property type="entry name" value="4-DIPHOSPHOCYTIDYL-2-C-METHYL-D-ERYTHRITOL KINASE, CHLOROPLASTIC"/>
    <property type="match status" value="1"/>
</dbReference>
<dbReference type="NCBIfam" id="TIGR00154">
    <property type="entry name" value="ispE"/>
    <property type="match status" value="1"/>
</dbReference>
<keyword evidence="3" id="KW-0808">Transferase</keyword>
<dbReference type="SUPFAM" id="SSF55060">
    <property type="entry name" value="GHMP Kinase, C-terminal domain"/>
    <property type="match status" value="1"/>
</dbReference>
<comment type="similarity">
    <text evidence="1">Belongs to the GHMP kinase family. IspE subfamily.</text>
</comment>
<dbReference type="Gene3D" id="3.30.230.10">
    <property type="match status" value="1"/>
</dbReference>
<dbReference type="HAMAP" id="MF_00061">
    <property type="entry name" value="IspE"/>
    <property type="match status" value="1"/>
</dbReference>
<feature type="domain" description="GHMP kinase C-terminal" evidence="9">
    <location>
        <begin position="213"/>
        <end position="289"/>
    </location>
</feature>
<dbReference type="GO" id="GO:0005524">
    <property type="term" value="F:ATP binding"/>
    <property type="evidence" value="ECO:0007669"/>
    <property type="project" value="UniProtKB-KW"/>
</dbReference>
<dbReference type="InterPro" id="IPR036554">
    <property type="entry name" value="GHMP_kinase_C_sf"/>
</dbReference>
<proteinExistence type="inferred from homology"/>
<keyword evidence="5" id="KW-0418">Kinase</keyword>
<evidence type="ECO:0000256" key="3">
    <source>
        <dbReference type="ARBA" id="ARBA00022679"/>
    </source>
</evidence>
<sequence>MPFSHLPDSSVIARAPGKINLALRVGPRRADGYHDLLTCFQAVDIWETVALSPADEFSIAVSGDVNLGEIPLDGNNLAMKAVAAVARATGRADAVAILIDKKVPVGGGMGGGSADAAATLIAINELWQTGLSQVELLTIAAELGSDVPFLLEGGTAIGRGRGEILEPIKSLAFSWVIVPSMEHLATPGVYGRLDELRADVDVVLPESLPDAFLDALYRGDPEALAPHLINDMAQASLDLEPELEATLEKGLQCGALAVMVSGSGPTCAMLARDDAHANAMQASLRDQGHHCVVTSSPARGAHLVRR</sequence>
<evidence type="ECO:0000256" key="4">
    <source>
        <dbReference type="ARBA" id="ARBA00022741"/>
    </source>
</evidence>
<feature type="domain" description="GHMP kinase N-terminal" evidence="8">
    <location>
        <begin position="76"/>
        <end position="154"/>
    </location>
</feature>
<accession>A0A6J6ECF3</accession>
<evidence type="ECO:0000256" key="7">
    <source>
        <dbReference type="ARBA" id="ARBA00032554"/>
    </source>
</evidence>
<dbReference type="EC" id="2.7.1.148" evidence="2"/>
<dbReference type="Pfam" id="PF08544">
    <property type="entry name" value="GHMP_kinases_C"/>
    <property type="match status" value="1"/>
</dbReference>
<protein>
    <recommendedName>
        <fullName evidence="2">4-(cytidine 5'-diphospho)-2-C-methyl-D-erythritol kinase</fullName>
        <ecNumber evidence="2">2.7.1.148</ecNumber>
    </recommendedName>
    <alternativeName>
        <fullName evidence="7">4-(cytidine-5'-diphospho)-2-C-methyl-D-erythritol kinase</fullName>
    </alternativeName>
</protein>
<dbReference type="NCBIfam" id="NF002870">
    <property type="entry name" value="PRK03188.1"/>
    <property type="match status" value="1"/>
</dbReference>
<dbReference type="InterPro" id="IPR020568">
    <property type="entry name" value="Ribosomal_Su5_D2-typ_SF"/>
</dbReference>
<dbReference type="EMBL" id="CAEZTM010000035">
    <property type="protein sequence ID" value="CAB4572964.1"/>
    <property type="molecule type" value="Genomic_DNA"/>
</dbReference>
<gene>
    <name evidence="10" type="ORF">UFOPK1684_00856</name>
    <name evidence="11" type="ORF">UFOPK2158_00293</name>
</gene>
<dbReference type="PIRSF" id="PIRSF010376">
    <property type="entry name" value="IspE"/>
    <property type="match status" value="1"/>
</dbReference>
<dbReference type="SUPFAM" id="SSF54211">
    <property type="entry name" value="Ribosomal protein S5 domain 2-like"/>
    <property type="match status" value="1"/>
</dbReference>
<evidence type="ECO:0000256" key="6">
    <source>
        <dbReference type="ARBA" id="ARBA00022840"/>
    </source>
</evidence>
<dbReference type="Gene3D" id="3.30.70.890">
    <property type="entry name" value="GHMP kinase, C-terminal domain"/>
    <property type="match status" value="1"/>
</dbReference>
<evidence type="ECO:0000313" key="11">
    <source>
        <dbReference type="EMBL" id="CAB4637537.1"/>
    </source>
</evidence>
<dbReference type="InterPro" id="IPR006204">
    <property type="entry name" value="GHMP_kinase_N_dom"/>
</dbReference>
<organism evidence="10">
    <name type="scientific">freshwater metagenome</name>
    <dbReference type="NCBI Taxonomy" id="449393"/>
    <lineage>
        <taxon>unclassified sequences</taxon>
        <taxon>metagenomes</taxon>
        <taxon>ecological metagenomes</taxon>
    </lineage>
</organism>
<evidence type="ECO:0000256" key="5">
    <source>
        <dbReference type="ARBA" id="ARBA00022777"/>
    </source>
</evidence>
<dbReference type="Pfam" id="PF00288">
    <property type="entry name" value="GHMP_kinases_N"/>
    <property type="match status" value="1"/>
</dbReference>
<evidence type="ECO:0000313" key="10">
    <source>
        <dbReference type="EMBL" id="CAB4572964.1"/>
    </source>
</evidence>
<evidence type="ECO:0000259" key="9">
    <source>
        <dbReference type="Pfam" id="PF08544"/>
    </source>
</evidence>
<dbReference type="AlphaFoldDB" id="A0A6J6ECF3"/>
<dbReference type="GO" id="GO:0050515">
    <property type="term" value="F:4-(cytidine 5'-diphospho)-2-C-methyl-D-erythritol kinase activity"/>
    <property type="evidence" value="ECO:0007669"/>
    <property type="project" value="UniProtKB-EC"/>
</dbReference>
<dbReference type="EMBL" id="CAEZVY010000019">
    <property type="protein sequence ID" value="CAB4637537.1"/>
    <property type="molecule type" value="Genomic_DNA"/>
</dbReference>
<keyword evidence="4" id="KW-0547">Nucleotide-binding</keyword>
<dbReference type="InterPro" id="IPR013750">
    <property type="entry name" value="GHMP_kinase_C_dom"/>
</dbReference>
<evidence type="ECO:0000256" key="2">
    <source>
        <dbReference type="ARBA" id="ARBA00012052"/>
    </source>
</evidence>
<dbReference type="InterPro" id="IPR004424">
    <property type="entry name" value="IspE"/>
</dbReference>
<evidence type="ECO:0000259" key="8">
    <source>
        <dbReference type="Pfam" id="PF00288"/>
    </source>
</evidence>